<dbReference type="GO" id="GO:0004826">
    <property type="term" value="F:phenylalanine-tRNA ligase activity"/>
    <property type="evidence" value="ECO:0007669"/>
    <property type="project" value="InterPro"/>
</dbReference>
<evidence type="ECO:0000313" key="2">
    <source>
        <dbReference type="EMBL" id="NEU05234.1"/>
    </source>
</evidence>
<proteinExistence type="predicted"/>
<accession>A0A6M0H4Q5</accession>
<dbReference type="EMBL" id="JAAGPU010000017">
    <property type="protein sequence ID" value="NEU05234.1"/>
    <property type="molecule type" value="Genomic_DNA"/>
</dbReference>
<gene>
    <name evidence="2" type="ORF">G3M99_10295</name>
</gene>
<dbReference type="InterPro" id="IPR005146">
    <property type="entry name" value="B3/B4_tRNA-bd"/>
</dbReference>
<dbReference type="AlphaFoldDB" id="A0A6M0H4Q5"/>
<organism evidence="2 3">
    <name type="scientific">Clostridium senegalense</name>
    <dbReference type="NCBI Taxonomy" id="1465809"/>
    <lineage>
        <taxon>Bacteria</taxon>
        <taxon>Bacillati</taxon>
        <taxon>Bacillota</taxon>
        <taxon>Clostridia</taxon>
        <taxon>Eubacteriales</taxon>
        <taxon>Clostridiaceae</taxon>
        <taxon>Clostridium</taxon>
    </lineage>
</organism>
<dbReference type="PANTHER" id="PTHR39209:SF2">
    <property type="entry name" value="CYTOPLASMIC PROTEIN"/>
    <property type="match status" value="1"/>
</dbReference>
<name>A0A6M0H4Q5_9CLOT</name>
<comment type="caution">
    <text evidence="2">The sequence shown here is derived from an EMBL/GenBank/DDBJ whole genome shotgun (WGS) entry which is preliminary data.</text>
</comment>
<dbReference type="SUPFAM" id="SSF56037">
    <property type="entry name" value="PheT/TilS domain"/>
    <property type="match status" value="1"/>
</dbReference>
<evidence type="ECO:0000259" key="1">
    <source>
        <dbReference type="SMART" id="SM00873"/>
    </source>
</evidence>
<dbReference type="InterPro" id="IPR020825">
    <property type="entry name" value="Phe-tRNA_synthase-like_B3/B4"/>
</dbReference>
<protein>
    <recommendedName>
        <fullName evidence="1">B3/B4 tRNA-binding domain-containing protein</fullName>
    </recommendedName>
</protein>
<dbReference type="PANTHER" id="PTHR39209">
    <property type="match status" value="1"/>
</dbReference>
<dbReference type="Gene3D" id="3.50.40.10">
    <property type="entry name" value="Phenylalanyl-trna Synthetase, Chain B, domain 3"/>
    <property type="match status" value="1"/>
</dbReference>
<reference evidence="2 3" key="1">
    <citation type="submission" date="2020-02" db="EMBL/GenBank/DDBJ databases">
        <title>Genome assembly of a novel Clostridium senegalense strain.</title>
        <authorList>
            <person name="Gupta T.B."/>
            <person name="Jauregui R."/>
            <person name="Maclean P."/>
            <person name="Nawarathana A."/>
            <person name="Brightwell G."/>
        </authorList>
    </citation>
    <scope>NUCLEOTIDE SEQUENCE [LARGE SCALE GENOMIC DNA]</scope>
    <source>
        <strain evidence="2 3">AGRFS4</strain>
    </source>
</reference>
<dbReference type="Proteomes" id="UP000481872">
    <property type="component" value="Unassembled WGS sequence"/>
</dbReference>
<sequence length="219" mass="24904">MKIRIDEELKEKCPNLVLGCIIANVKVTEYDEKLWKEIDEEYLKFQGTMELKDVLQLENIKASRDGYKKLKKDPSKYRVSSESLVRRLVKGLGLYKVNTIVDINNLISLKSLNSVGTYDLEKIGEDICFKVGKPGETYEGIGRGPINLENMPVFQDEKGKFGSATSDSTRAMITKDTKCILMNIISFNGEKNLQEYISNSIELLKKYAYGEILEVKVVK</sequence>
<dbReference type="Pfam" id="PF03483">
    <property type="entry name" value="B3_4"/>
    <property type="match status" value="1"/>
</dbReference>
<keyword evidence="3" id="KW-1185">Reference proteome</keyword>
<dbReference type="SMART" id="SM00873">
    <property type="entry name" value="B3_4"/>
    <property type="match status" value="1"/>
</dbReference>
<dbReference type="RefSeq" id="WP_199870098.1">
    <property type="nucleotide sequence ID" value="NZ_JAAGPU010000017.1"/>
</dbReference>
<feature type="domain" description="B3/B4 tRNA-binding" evidence="1">
    <location>
        <begin position="61"/>
        <end position="209"/>
    </location>
</feature>
<dbReference type="GO" id="GO:0003723">
    <property type="term" value="F:RNA binding"/>
    <property type="evidence" value="ECO:0007669"/>
    <property type="project" value="InterPro"/>
</dbReference>
<evidence type="ECO:0000313" key="3">
    <source>
        <dbReference type="Proteomes" id="UP000481872"/>
    </source>
</evidence>